<gene>
    <name evidence="1" type="ORF">LARSCL_LOCUS21984</name>
</gene>
<organism evidence="1 2">
    <name type="scientific">Larinioides sclopetarius</name>
    <dbReference type="NCBI Taxonomy" id="280406"/>
    <lineage>
        <taxon>Eukaryota</taxon>
        <taxon>Metazoa</taxon>
        <taxon>Ecdysozoa</taxon>
        <taxon>Arthropoda</taxon>
        <taxon>Chelicerata</taxon>
        <taxon>Arachnida</taxon>
        <taxon>Araneae</taxon>
        <taxon>Araneomorphae</taxon>
        <taxon>Entelegynae</taxon>
        <taxon>Araneoidea</taxon>
        <taxon>Araneidae</taxon>
        <taxon>Larinioides</taxon>
    </lineage>
</organism>
<dbReference type="Proteomes" id="UP001497382">
    <property type="component" value="Unassembled WGS sequence"/>
</dbReference>
<reference evidence="1 2" key="1">
    <citation type="submission" date="2024-04" db="EMBL/GenBank/DDBJ databases">
        <authorList>
            <person name="Rising A."/>
            <person name="Reimegard J."/>
            <person name="Sonavane S."/>
            <person name="Akerstrom W."/>
            <person name="Nylinder S."/>
            <person name="Hedman E."/>
            <person name="Kallberg Y."/>
        </authorList>
    </citation>
    <scope>NUCLEOTIDE SEQUENCE [LARGE SCALE GENOMIC DNA]</scope>
</reference>
<sequence length="220" mass="23299">MSSLPTVLEDHSSPAFQQGKRCYEFRCIKVISLHCVGGAFHLDSSEFSALPCVSSSNGRSASSQPALVMPASGLKQDQHKPTVQISRPIAFSARPVPGPPQVVLGHFVYKIAMLGFQCKQDLARPVFPQKQKFTRATLPSKQDVSHPTSLLKQQYSKLGSTPPPSPPCASPYSSVAFSVPLSAPPLVSLPPFAPPPLSVPLSAPPPLCSAVNSPTSSSDS</sequence>
<evidence type="ECO:0000313" key="1">
    <source>
        <dbReference type="EMBL" id="CAL1300504.1"/>
    </source>
</evidence>
<dbReference type="AlphaFoldDB" id="A0AAV2BXC3"/>
<name>A0AAV2BXC3_9ARAC</name>
<evidence type="ECO:0000313" key="2">
    <source>
        <dbReference type="Proteomes" id="UP001497382"/>
    </source>
</evidence>
<keyword evidence="2" id="KW-1185">Reference proteome</keyword>
<protein>
    <recommendedName>
        <fullName evidence="3">Ubinuclein 1</fullName>
    </recommendedName>
</protein>
<proteinExistence type="predicted"/>
<dbReference type="EMBL" id="CAXIEN010000561">
    <property type="protein sequence ID" value="CAL1300504.1"/>
    <property type="molecule type" value="Genomic_DNA"/>
</dbReference>
<evidence type="ECO:0008006" key="3">
    <source>
        <dbReference type="Google" id="ProtNLM"/>
    </source>
</evidence>
<comment type="caution">
    <text evidence="1">The sequence shown here is derived from an EMBL/GenBank/DDBJ whole genome shotgun (WGS) entry which is preliminary data.</text>
</comment>
<accession>A0AAV2BXC3</accession>